<reference evidence="3" key="2">
    <citation type="submission" date="2007-11" db="EMBL/GenBank/DDBJ databases">
        <title>Complete sequence of Delftia acidovorans DSM 14801 / SPH-1.</title>
        <authorList>
            <person name="Copeland A."/>
            <person name="Lucas S."/>
            <person name="Lapidus A."/>
            <person name="Barry K."/>
            <person name="Glavina del Rio T."/>
            <person name="Dalin E."/>
            <person name="Tice H."/>
            <person name="Pitluck S."/>
            <person name="Lowry S."/>
            <person name="Clum A."/>
            <person name="Schmutz J."/>
            <person name="Larimer F."/>
            <person name="Land M."/>
            <person name="Hauser L."/>
            <person name="Kyrpides N."/>
            <person name="Kim E."/>
            <person name="Schleheck D."/>
            <person name="Richardson P."/>
        </authorList>
    </citation>
    <scope>NUCLEOTIDE SEQUENCE [LARGE SCALE GENOMIC DNA]</scope>
    <source>
        <strain evidence="3">DSM 14801 / SPH-1</strain>
    </source>
</reference>
<dbReference type="Pfam" id="PF24233">
    <property type="entry name" value="DUF7446"/>
    <property type="match status" value="1"/>
</dbReference>
<organism evidence="1 3">
    <name type="scientific">Delftia acidovorans (strain DSM 14801 / SPH-1)</name>
    <dbReference type="NCBI Taxonomy" id="398578"/>
    <lineage>
        <taxon>Bacteria</taxon>
        <taxon>Pseudomonadati</taxon>
        <taxon>Pseudomonadota</taxon>
        <taxon>Betaproteobacteria</taxon>
        <taxon>Burkholderiales</taxon>
        <taxon>Comamonadaceae</taxon>
        <taxon>Delftia</taxon>
    </lineage>
</organism>
<dbReference type="KEGG" id="dac:Daci_4117"/>
<evidence type="ECO:0000313" key="3">
    <source>
        <dbReference type="Proteomes" id="UP000000784"/>
    </source>
</evidence>
<dbReference type="EMBL" id="CP000884">
    <property type="protein sequence ID" value="ABX34565.1"/>
    <property type="molecule type" value="Genomic_DNA"/>
</dbReference>
<dbReference type="EMBL" id="CP000884">
    <property type="protein sequence ID" value="ABX36748.1"/>
    <property type="molecule type" value="Genomic_DNA"/>
</dbReference>
<evidence type="ECO:0000313" key="1">
    <source>
        <dbReference type="EMBL" id="ABX34565.1"/>
    </source>
</evidence>
<keyword evidence="3" id="KW-1185">Reference proteome</keyword>
<proteinExistence type="predicted"/>
<accession>A9BYM2</accession>
<dbReference type="AlphaFoldDB" id="A9BYM2"/>
<reference evidence="1" key="3">
    <citation type="submission" date="2007-11" db="EMBL/GenBank/DDBJ databases">
        <authorList>
            <consortium name="US DOE Joint Genome Institute"/>
            <person name="Copeland A."/>
            <person name="Lucas S."/>
            <person name="Lapidus A."/>
            <person name="Barry K."/>
            <person name="Glavina del Rio T."/>
            <person name="Dalin E."/>
            <person name="Tice H."/>
            <person name="Pitluck S."/>
            <person name="Lowry S."/>
            <person name="Clum A."/>
            <person name="Schmutz J."/>
            <person name="Larimer F."/>
            <person name="Land M."/>
            <person name="Hauser L."/>
            <person name="Kyrpides N."/>
            <person name="Kim E."/>
            <person name="Schleheck D."/>
            <person name="Richardson P."/>
        </authorList>
    </citation>
    <scope>NUCLEOTIDE SEQUENCE</scope>
    <source>
        <strain evidence="1">SPH-1</strain>
    </source>
</reference>
<dbReference type="HOGENOM" id="CLU_2568194_0_0_4"/>
<dbReference type="KEGG" id="dac:Daci_1925"/>
<dbReference type="InterPro" id="IPR055869">
    <property type="entry name" value="DUF7446"/>
</dbReference>
<evidence type="ECO:0000313" key="2">
    <source>
        <dbReference type="EMBL" id="ABX36748.1"/>
    </source>
</evidence>
<sequence length="81" mass="8698">MAKAKTEFRVMLSPLTGTVYAGRVTDLGSGNYKSATLRHDVTQDFHRLTIEYAQSKGGAYEIVGGGETYDVTVTKRAPAAA</sequence>
<dbReference type="STRING" id="398578.Daci_1925"/>
<gene>
    <name evidence="1" type="ordered locus">Daci_1925</name>
    <name evidence="2" type="ordered locus">Daci_4117</name>
</gene>
<dbReference type="GeneID" id="24118240"/>
<name>A9BYM2_DELAS</name>
<dbReference type="RefSeq" id="WP_012203850.1">
    <property type="nucleotide sequence ID" value="NC_010002.1"/>
</dbReference>
<dbReference type="Proteomes" id="UP000000784">
    <property type="component" value="Chromosome"/>
</dbReference>
<reference evidence="1 3" key="1">
    <citation type="journal article" date="2004" name="Appl. Environ. Microbiol.">
        <title>Mineralization of individual congeners of linear alkylbenzenesulfonate by defined pairs of heterotrophic bacteria.</title>
        <authorList>
            <person name="Schleheck D."/>
            <person name="Knepper T.P."/>
            <person name="Fischer K."/>
            <person name="Cook A.M."/>
        </authorList>
    </citation>
    <scope>NUCLEOTIDE SEQUENCE [LARGE SCALE GENOMIC DNA]</scope>
    <source>
        <strain evidence="3">DSM 14801 / SPH-1</strain>
        <strain evidence="1">SPH-1</strain>
    </source>
</reference>
<protein>
    <submittedName>
        <fullName evidence="1">Uncharacterized protein</fullName>
    </submittedName>
</protein>